<gene>
    <name evidence="2" type="ORF">G9Q97_12775</name>
</gene>
<dbReference type="EMBL" id="JAANYN010000005">
    <property type="protein sequence ID" value="NHE57685.1"/>
    <property type="molecule type" value="Genomic_DNA"/>
</dbReference>
<sequence>MKKNKTKKKFEFFHADNVFAGQAAKNQRFKRNLNPQELKKNPERKSHGIE</sequence>
<feature type="compositionally biased region" description="Basic and acidic residues" evidence="1">
    <location>
        <begin position="37"/>
        <end position="50"/>
    </location>
</feature>
<feature type="region of interest" description="Disordered" evidence="1">
    <location>
        <begin position="23"/>
        <end position="50"/>
    </location>
</feature>
<reference evidence="2 3" key="1">
    <citation type="submission" date="2020-03" db="EMBL/GenBank/DDBJ databases">
        <title>Cyclobacterium plantarum sp. nov., a marine bacterium isolated from a coastal-marine wetland.</title>
        <authorList>
            <person name="Sanchez-Porro C."/>
            <person name="Ventosa A."/>
            <person name="Amoozegar M."/>
        </authorList>
    </citation>
    <scope>NUCLEOTIDE SEQUENCE [LARGE SCALE GENOMIC DNA]</scope>
    <source>
        <strain evidence="2 3">GBPx2</strain>
    </source>
</reference>
<evidence type="ECO:0000313" key="2">
    <source>
        <dbReference type="EMBL" id="NHE57685.1"/>
    </source>
</evidence>
<proteinExistence type="predicted"/>
<comment type="caution">
    <text evidence="2">The sequence shown here is derived from an EMBL/GenBank/DDBJ whole genome shotgun (WGS) entry which is preliminary data.</text>
</comment>
<dbReference type="RefSeq" id="WP_166147442.1">
    <property type="nucleotide sequence ID" value="NZ_JAANYN010000005.1"/>
</dbReference>
<accession>A0ABX0H8H8</accession>
<protein>
    <submittedName>
        <fullName evidence="2">Uncharacterized protein</fullName>
    </submittedName>
</protein>
<evidence type="ECO:0000313" key="3">
    <source>
        <dbReference type="Proteomes" id="UP000649799"/>
    </source>
</evidence>
<name>A0ABX0H8H8_9BACT</name>
<evidence type="ECO:0000256" key="1">
    <source>
        <dbReference type="SAM" id="MobiDB-lite"/>
    </source>
</evidence>
<organism evidence="2 3">
    <name type="scientific">Cyclobacterium plantarum</name>
    <dbReference type="NCBI Taxonomy" id="2716263"/>
    <lineage>
        <taxon>Bacteria</taxon>
        <taxon>Pseudomonadati</taxon>
        <taxon>Bacteroidota</taxon>
        <taxon>Cytophagia</taxon>
        <taxon>Cytophagales</taxon>
        <taxon>Cyclobacteriaceae</taxon>
        <taxon>Cyclobacterium</taxon>
    </lineage>
</organism>
<dbReference type="Proteomes" id="UP000649799">
    <property type="component" value="Unassembled WGS sequence"/>
</dbReference>
<keyword evidence="3" id="KW-1185">Reference proteome</keyword>